<evidence type="ECO:0000256" key="12">
    <source>
        <dbReference type="ARBA" id="ARBA00022989"/>
    </source>
</evidence>
<keyword evidence="16" id="KW-1015">Disulfide bond</keyword>
<feature type="transmembrane region" description="Helical" evidence="18">
    <location>
        <begin position="49"/>
        <end position="75"/>
    </location>
</feature>
<evidence type="ECO:0000256" key="9">
    <source>
        <dbReference type="ARBA" id="ARBA00022745"/>
    </source>
</evidence>
<evidence type="ECO:0000256" key="4">
    <source>
        <dbReference type="ARBA" id="ARBA00009842"/>
    </source>
</evidence>
<evidence type="ECO:0000256" key="8">
    <source>
        <dbReference type="ARBA" id="ARBA00022692"/>
    </source>
</evidence>
<evidence type="ECO:0000256" key="1">
    <source>
        <dbReference type="ARBA" id="ARBA00000085"/>
    </source>
</evidence>
<keyword evidence="12 18" id="KW-1133">Transmembrane helix</keyword>
<dbReference type="InterPro" id="IPR003594">
    <property type="entry name" value="HATPase_dom"/>
</dbReference>
<dbReference type="SMART" id="SM00388">
    <property type="entry name" value="HisKA"/>
    <property type="match status" value="1"/>
</dbReference>
<dbReference type="GO" id="GO:0005524">
    <property type="term" value="F:ATP binding"/>
    <property type="evidence" value="ECO:0007669"/>
    <property type="project" value="UniProtKB-KW"/>
</dbReference>
<feature type="transmembrane region" description="Helical" evidence="18">
    <location>
        <begin position="87"/>
        <end position="108"/>
    </location>
</feature>
<dbReference type="InterPro" id="IPR036890">
    <property type="entry name" value="HATPase_C_sf"/>
</dbReference>
<evidence type="ECO:0000256" key="16">
    <source>
        <dbReference type="ARBA" id="ARBA00023157"/>
    </source>
</evidence>
<organism evidence="20 21">
    <name type="scientific">Deinococcus aquaticus</name>
    <dbReference type="NCBI Taxonomy" id="328692"/>
    <lineage>
        <taxon>Bacteria</taxon>
        <taxon>Thermotogati</taxon>
        <taxon>Deinococcota</taxon>
        <taxon>Deinococci</taxon>
        <taxon>Deinococcales</taxon>
        <taxon>Deinococcaceae</taxon>
        <taxon>Deinococcus</taxon>
    </lineage>
</organism>
<dbReference type="Pfam" id="PF00512">
    <property type="entry name" value="HisKA"/>
    <property type="match status" value="1"/>
</dbReference>
<sequence length="579" mass="62464">MLARPAPSLWRTLAIAAAGLTAPLLWPGVLPNLLTTLPGMGMHGALPPALNLLTLSSDLLIGVAYTFIAGVLGLIVYQNRRSLPFDWVILAFGLFIVACGLTHVMHVLTRVTPLYWLDGYVRGLTAAVSVATAAALPPLIPRVATLLNAERTLLGQQRDLERTNAALRDAAARSDLLAALGDALQGARTGMDVQRTALDRLGPALQASSMLVVILNGRQVRASMVWGTLTGRTAELVARGTFDVQDAPVLARTLHTGEPTYLADYQSLPGAHAALTGAYALEPVFGADGTVMGGVATWRPAGQAWTDGEQDLLRRAAGTIGLALERAQVLSDLAQQRDALSEANRNLERSNADLDRFAAIASHDLKAPIRAVTSFSELLSARYAPQLAGRGLTYLEQIRSNGYHMQRLVDDLLLYSRAAATDPVFTDVDVSALMREVLTRLDPDLQAAQAQVTATDLPVVWGDAAQLDRLLQNLIGNALKYRRAEPPRVQVRAHTQPDGSCQFDVQDNGQGIDPEYHQRIFQLFTRLHHRDVEGTGLGLAICQRIVEHHGGRLWVQSVPGEGSTFSFTLPGRPHTHSDA</sequence>
<keyword evidence="7" id="KW-0808">Transferase</keyword>
<gene>
    <name evidence="20" type="ORF">M8445_16650</name>
</gene>
<dbReference type="Proteomes" id="UP001217044">
    <property type="component" value="Plasmid pDATS01"/>
</dbReference>
<geneLocation type="plasmid" evidence="20 21">
    <name>pDATS01</name>
</geneLocation>
<evidence type="ECO:0000256" key="11">
    <source>
        <dbReference type="ARBA" id="ARBA00022824"/>
    </source>
</evidence>
<evidence type="ECO:0000256" key="6">
    <source>
        <dbReference type="ARBA" id="ARBA00022553"/>
    </source>
</evidence>
<dbReference type="InterPro" id="IPR036097">
    <property type="entry name" value="HisK_dim/P_sf"/>
</dbReference>
<keyword evidence="9" id="KW-0936">Ethylene signaling pathway</keyword>
<keyword evidence="6" id="KW-0597">Phosphoprotein</keyword>
<comment type="catalytic activity">
    <reaction evidence="1">
        <text>ATP + protein L-histidine = ADP + protein N-phospho-L-histidine.</text>
        <dbReference type="EC" id="2.7.13.3"/>
    </reaction>
</comment>
<dbReference type="InterPro" id="IPR029016">
    <property type="entry name" value="GAF-like_dom_sf"/>
</dbReference>
<dbReference type="Gene3D" id="3.30.450.40">
    <property type="match status" value="1"/>
</dbReference>
<keyword evidence="20" id="KW-0614">Plasmid</keyword>
<feature type="transmembrane region" description="Helical" evidence="18">
    <location>
        <begin position="12"/>
        <end position="29"/>
    </location>
</feature>
<evidence type="ECO:0000313" key="21">
    <source>
        <dbReference type="Proteomes" id="UP001217044"/>
    </source>
</evidence>
<dbReference type="EC" id="2.7.13.3" evidence="5"/>
<keyword evidence="21" id="KW-1185">Reference proteome</keyword>
<proteinExistence type="inferred from homology"/>
<dbReference type="InterPro" id="IPR003018">
    <property type="entry name" value="GAF"/>
</dbReference>
<evidence type="ECO:0000256" key="14">
    <source>
        <dbReference type="ARBA" id="ARBA00023012"/>
    </source>
</evidence>
<dbReference type="Pfam" id="PF02518">
    <property type="entry name" value="HATPase_c"/>
    <property type="match status" value="1"/>
</dbReference>
<dbReference type="InterPro" id="IPR004358">
    <property type="entry name" value="Sig_transdc_His_kin-like_C"/>
</dbReference>
<dbReference type="EMBL" id="CP115166">
    <property type="protein sequence ID" value="WDA60319.1"/>
    <property type="molecule type" value="Genomic_DNA"/>
</dbReference>
<evidence type="ECO:0000256" key="10">
    <source>
        <dbReference type="ARBA" id="ARBA00022777"/>
    </source>
</evidence>
<dbReference type="PANTHER" id="PTHR42878:SF15">
    <property type="entry name" value="BACTERIOPHYTOCHROME"/>
    <property type="match status" value="1"/>
</dbReference>
<dbReference type="Gene3D" id="1.10.287.130">
    <property type="match status" value="1"/>
</dbReference>
<dbReference type="Pfam" id="PF25487">
    <property type="entry name" value="ETR1_N"/>
    <property type="match status" value="1"/>
</dbReference>
<evidence type="ECO:0000256" key="13">
    <source>
        <dbReference type="ARBA" id="ARBA00023008"/>
    </source>
</evidence>
<accession>A0ABY7V535</accession>
<evidence type="ECO:0000256" key="5">
    <source>
        <dbReference type="ARBA" id="ARBA00012438"/>
    </source>
</evidence>
<dbReference type="PRINTS" id="PR00344">
    <property type="entry name" value="BCTRLSENSOR"/>
</dbReference>
<keyword evidence="14" id="KW-0902">Two-component regulatory system</keyword>
<keyword evidence="17" id="KW-0175">Coiled coil</keyword>
<evidence type="ECO:0000313" key="20">
    <source>
        <dbReference type="EMBL" id="WDA60319.1"/>
    </source>
</evidence>
<evidence type="ECO:0000259" key="19">
    <source>
        <dbReference type="PROSITE" id="PS50109"/>
    </source>
</evidence>
<evidence type="ECO:0000256" key="7">
    <source>
        <dbReference type="ARBA" id="ARBA00022679"/>
    </source>
</evidence>
<keyword evidence="20" id="KW-0067">ATP-binding</keyword>
<comment type="cofactor">
    <cofactor evidence="2">
        <name>Cu cation</name>
        <dbReference type="ChEBI" id="CHEBI:23378"/>
    </cofactor>
</comment>
<name>A0ABY7V535_9DEIO</name>
<dbReference type="PROSITE" id="PS50109">
    <property type="entry name" value="HIS_KIN"/>
    <property type="match status" value="1"/>
</dbReference>
<dbReference type="PANTHER" id="PTHR42878">
    <property type="entry name" value="TWO-COMPONENT HISTIDINE KINASE"/>
    <property type="match status" value="1"/>
</dbReference>
<keyword evidence="15 18" id="KW-0472">Membrane</keyword>
<dbReference type="SUPFAM" id="SSF47384">
    <property type="entry name" value="Homodimeric domain of signal transducing histidine kinase"/>
    <property type="match status" value="1"/>
</dbReference>
<evidence type="ECO:0000256" key="3">
    <source>
        <dbReference type="ARBA" id="ARBA00004477"/>
    </source>
</evidence>
<dbReference type="InterPro" id="IPR050351">
    <property type="entry name" value="BphY/WalK/GraS-like"/>
</dbReference>
<comment type="similarity">
    <text evidence="4">Belongs to the ethylene receptor family.</text>
</comment>
<feature type="coiled-coil region" evidence="17">
    <location>
        <begin position="326"/>
        <end position="360"/>
    </location>
</feature>
<reference evidence="20 21" key="1">
    <citation type="submission" date="2022-12" db="EMBL/GenBank/DDBJ databases">
        <title>Genome Sequence of Deinococcus aquaticus Type Strain PB314.</title>
        <authorList>
            <person name="Albert C."/>
            <person name="Hill J."/>
            <person name="Boren L."/>
            <person name="Scholz-Ng S."/>
            <person name="Fatema N."/>
            <person name="Grosso R."/>
            <person name="Soboslay E."/>
            <person name="Tuohy J."/>
        </authorList>
    </citation>
    <scope>NUCLEOTIDE SEQUENCE [LARGE SCALE GENOMIC DNA]</scope>
    <source>
        <strain evidence="20 21">PB-314</strain>
        <plasmid evidence="20 21">pDATS01</plasmid>
    </source>
</reference>
<feature type="domain" description="Histidine kinase" evidence="19">
    <location>
        <begin position="360"/>
        <end position="573"/>
    </location>
</feature>
<keyword evidence="11" id="KW-0256">Endoplasmic reticulum</keyword>
<evidence type="ECO:0000256" key="2">
    <source>
        <dbReference type="ARBA" id="ARBA00001935"/>
    </source>
</evidence>
<dbReference type="SUPFAM" id="SSF55781">
    <property type="entry name" value="GAF domain-like"/>
    <property type="match status" value="1"/>
</dbReference>
<comment type="subcellular location">
    <subcellularLocation>
        <location evidence="3">Endoplasmic reticulum membrane</location>
        <topology evidence="3">Multi-pass membrane protein</topology>
    </subcellularLocation>
</comment>
<keyword evidence="20" id="KW-0547">Nucleotide-binding</keyword>
<protein>
    <recommendedName>
        <fullName evidence="5">histidine kinase</fullName>
        <ecNumber evidence="5">2.7.13.3</ecNumber>
    </recommendedName>
</protein>
<dbReference type="RefSeq" id="WP_273991098.1">
    <property type="nucleotide sequence ID" value="NZ_BAABQT010000026.1"/>
</dbReference>
<keyword evidence="10" id="KW-0418">Kinase</keyword>
<dbReference type="Pfam" id="PF13185">
    <property type="entry name" value="GAF_2"/>
    <property type="match status" value="1"/>
</dbReference>
<dbReference type="InterPro" id="IPR005467">
    <property type="entry name" value="His_kinase_dom"/>
</dbReference>
<dbReference type="SMART" id="SM00387">
    <property type="entry name" value="HATPase_c"/>
    <property type="match status" value="1"/>
</dbReference>
<dbReference type="CDD" id="cd00082">
    <property type="entry name" value="HisKA"/>
    <property type="match status" value="1"/>
</dbReference>
<dbReference type="Gene3D" id="3.30.565.10">
    <property type="entry name" value="Histidine kinase-like ATPase, C-terminal domain"/>
    <property type="match status" value="1"/>
</dbReference>
<evidence type="ECO:0000256" key="17">
    <source>
        <dbReference type="SAM" id="Coils"/>
    </source>
</evidence>
<keyword evidence="8 18" id="KW-0812">Transmembrane</keyword>
<keyword evidence="13" id="KW-0186">Copper</keyword>
<evidence type="ECO:0000256" key="15">
    <source>
        <dbReference type="ARBA" id="ARBA00023136"/>
    </source>
</evidence>
<dbReference type="InterPro" id="IPR058544">
    <property type="entry name" value="ETR1_N"/>
</dbReference>
<dbReference type="InterPro" id="IPR003661">
    <property type="entry name" value="HisK_dim/P_dom"/>
</dbReference>
<dbReference type="SUPFAM" id="SSF55874">
    <property type="entry name" value="ATPase domain of HSP90 chaperone/DNA topoisomerase II/histidine kinase"/>
    <property type="match status" value="1"/>
</dbReference>
<evidence type="ECO:0000256" key="18">
    <source>
        <dbReference type="SAM" id="Phobius"/>
    </source>
</evidence>